<proteinExistence type="predicted"/>
<gene>
    <name evidence="1" type="primary">FMP52_2</name>
    <name evidence="1" type="ORF">H2198_006457</name>
</gene>
<sequence>MATTAILGATSPSLAADKGAKLSLCIDDSQICDAPFERTKNSPSIRVGSHILSTLRTLKASSVSSIDIVASRSVPPKTTSFTSNVPREHISSLSTWSSTLSTNVPHIVFSALDPLRVMAISVREQYKPTYETNIELAKAAKKAGTKIYVLVSSRHADLHSTRAIPKTDGEIEEYIKELDFEHTIILRPGVIRRTREESGPLEAIAIDIVAGLRRIHSGLVDSWAQTTDVVAKAAVHAALKVETGEVKDKVWILYKTDIMLLGKHEWKDL</sequence>
<comment type="caution">
    <text evidence="1">The sequence shown here is derived from an EMBL/GenBank/DDBJ whole genome shotgun (WGS) entry which is preliminary data.</text>
</comment>
<organism evidence="1 2">
    <name type="scientific">Neophaeococcomyces mojaviensis</name>
    <dbReference type="NCBI Taxonomy" id="3383035"/>
    <lineage>
        <taxon>Eukaryota</taxon>
        <taxon>Fungi</taxon>
        <taxon>Dikarya</taxon>
        <taxon>Ascomycota</taxon>
        <taxon>Pezizomycotina</taxon>
        <taxon>Eurotiomycetes</taxon>
        <taxon>Chaetothyriomycetidae</taxon>
        <taxon>Chaetothyriales</taxon>
        <taxon>Chaetothyriales incertae sedis</taxon>
        <taxon>Neophaeococcomyces</taxon>
    </lineage>
</organism>
<reference evidence="1" key="1">
    <citation type="submission" date="2022-10" db="EMBL/GenBank/DDBJ databases">
        <title>Culturing micro-colonial fungi from biological soil crusts in the Mojave desert and describing Neophaeococcomyces mojavensis, and introducing the new genera and species Taxawa tesnikishii.</title>
        <authorList>
            <person name="Kurbessoian T."/>
            <person name="Stajich J.E."/>
        </authorList>
    </citation>
    <scope>NUCLEOTIDE SEQUENCE</scope>
    <source>
        <strain evidence="1">JES_112</strain>
    </source>
</reference>
<evidence type="ECO:0000313" key="2">
    <source>
        <dbReference type="Proteomes" id="UP001172386"/>
    </source>
</evidence>
<dbReference type="Proteomes" id="UP001172386">
    <property type="component" value="Unassembled WGS sequence"/>
</dbReference>
<accession>A0ACC3A2V4</accession>
<keyword evidence="2" id="KW-1185">Reference proteome</keyword>
<dbReference type="EMBL" id="JAPDRQ010000119">
    <property type="protein sequence ID" value="KAJ9654514.1"/>
    <property type="molecule type" value="Genomic_DNA"/>
</dbReference>
<protein>
    <submittedName>
        <fullName evidence="1">Protein fmp52, mitochondrial</fullName>
    </submittedName>
</protein>
<evidence type="ECO:0000313" key="1">
    <source>
        <dbReference type="EMBL" id="KAJ9654514.1"/>
    </source>
</evidence>
<name>A0ACC3A2V4_9EURO</name>